<sequence length="42" mass="4573">MIYIVFTPAVPWSFTCSHGSGAVICIVFVLAVPQFLTCPNSR</sequence>
<evidence type="ECO:0000313" key="2">
    <source>
        <dbReference type="EMBL" id="MBX55874.1"/>
    </source>
</evidence>
<keyword evidence="1" id="KW-1133">Transmembrane helix</keyword>
<name>A0A2P2PMC6_RHIMU</name>
<dbReference type="AlphaFoldDB" id="A0A2P2PMC6"/>
<protein>
    <submittedName>
        <fullName evidence="2">Uncharacterized protein</fullName>
    </submittedName>
</protein>
<feature type="transmembrane region" description="Helical" evidence="1">
    <location>
        <begin position="12"/>
        <end position="32"/>
    </location>
</feature>
<organism evidence="2">
    <name type="scientific">Rhizophora mucronata</name>
    <name type="common">Asiatic mangrove</name>
    <dbReference type="NCBI Taxonomy" id="61149"/>
    <lineage>
        <taxon>Eukaryota</taxon>
        <taxon>Viridiplantae</taxon>
        <taxon>Streptophyta</taxon>
        <taxon>Embryophyta</taxon>
        <taxon>Tracheophyta</taxon>
        <taxon>Spermatophyta</taxon>
        <taxon>Magnoliopsida</taxon>
        <taxon>eudicotyledons</taxon>
        <taxon>Gunneridae</taxon>
        <taxon>Pentapetalae</taxon>
        <taxon>rosids</taxon>
        <taxon>fabids</taxon>
        <taxon>Malpighiales</taxon>
        <taxon>Rhizophoraceae</taxon>
        <taxon>Rhizophora</taxon>
    </lineage>
</organism>
<evidence type="ECO:0000256" key="1">
    <source>
        <dbReference type="SAM" id="Phobius"/>
    </source>
</evidence>
<proteinExistence type="predicted"/>
<reference evidence="2" key="1">
    <citation type="submission" date="2018-02" db="EMBL/GenBank/DDBJ databases">
        <title>Rhizophora mucronata_Transcriptome.</title>
        <authorList>
            <person name="Meera S.P."/>
            <person name="Sreeshan A."/>
            <person name="Augustine A."/>
        </authorList>
    </citation>
    <scope>NUCLEOTIDE SEQUENCE</scope>
    <source>
        <tissue evidence="2">Leaf</tissue>
    </source>
</reference>
<keyword evidence="1" id="KW-0472">Membrane</keyword>
<keyword evidence="1" id="KW-0812">Transmembrane</keyword>
<accession>A0A2P2PMC6</accession>
<dbReference type="EMBL" id="GGEC01075390">
    <property type="protein sequence ID" value="MBX55874.1"/>
    <property type="molecule type" value="Transcribed_RNA"/>
</dbReference>